<dbReference type="PROSITE" id="PS00059">
    <property type="entry name" value="ADH_ZINC"/>
    <property type="match status" value="1"/>
</dbReference>
<dbReference type="PANTHER" id="PTHR42813:SF2">
    <property type="entry name" value="DEHYDROGENASE, ZINC-CONTAINING, PUTATIVE (AFU_ORTHOLOGUE AFUA_2G02810)-RELATED"/>
    <property type="match status" value="1"/>
</dbReference>
<dbReference type="Gene3D" id="3.40.50.720">
    <property type="entry name" value="NAD(P)-binding Rossmann-like Domain"/>
    <property type="match status" value="1"/>
</dbReference>
<keyword evidence="2 5" id="KW-0479">Metal-binding</keyword>
<evidence type="ECO:0000256" key="4">
    <source>
        <dbReference type="ARBA" id="ARBA00023002"/>
    </source>
</evidence>
<organism evidence="8 9">
    <name type="scientific">Ancrocorticia populi</name>
    <dbReference type="NCBI Taxonomy" id="2175228"/>
    <lineage>
        <taxon>Bacteria</taxon>
        <taxon>Bacillati</taxon>
        <taxon>Actinomycetota</taxon>
        <taxon>Actinomycetes</taxon>
        <taxon>Actinomycetales</taxon>
        <taxon>Actinomycetaceae</taxon>
        <taxon>Ancrocorticia</taxon>
    </lineage>
</organism>
<dbReference type="EMBL" id="QETB01000003">
    <property type="protein sequence ID" value="PWF26558.1"/>
    <property type="molecule type" value="Genomic_DNA"/>
</dbReference>
<dbReference type="Gene3D" id="3.90.180.10">
    <property type="entry name" value="Medium-chain alcohol dehydrogenases, catalytic domain"/>
    <property type="match status" value="1"/>
</dbReference>
<dbReference type="InterPro" id="IPR013149">
    <property type="entry name" value="ADH-like_C"/>
</dbReference>
<proteinExistence type="inferred from homology"/>
<evidence type="ECO:0000256" key="2">
    <source>
        <dbReference type="ARBA" id="ARBA00022723"/>
    </source>
</evidence>
<accession>A0A2V1K7G4</accession>
<dbReference type="Proteomes" id="UP000245283">
    <property type="component" value="Unassembled WGS sequence"/>
</dbReference>
<evidence type="ECO:0000256" key="1">
    <source>
        <dbReference type="ARBA" id="ARBA00001947"/>
    </source>
</evidence>
<evidence type="ECO:0000256" key="3">
    <source>
        <dbReference type="ARBA" id="ARBA00022833"/>
    </source>
</evidence>
<name>A0A2V1K7G4_9ACTO</name>
<keyword evidence="9" id="KW-1185">Reference proteome</keyword>
<gene>
    <name evidence="8" type="ORF">DD236_06830</name>
</gene>
<sequence>MRAAVFHGIGDISIDTVPDPVIERSTDAIISVEAAGVCGSDLWTYRGQSAVVPGARIGHEFVGRVVEAGTDVCDFAVDDWVIVPFRYSCGECTYCVRGLTCSCINGGFWSREVKAAGQGEYVRVPFADATLIKPYSGGERPDDSLIPSLVALTDVMVTGLHGARSAQVCPGDTVTVIGDGAVAISAVMAAQWMGAGRVIVLGSTHPVRRDLVANLGVEAVLNVRGDEAVEQVRDLTDGLGSDATVECVGSEQSFLTALSVAAAGTTVGYVGLPHGVAIDPATMFAKNLGIAGGVCPARALIPGLLSEVLAGNLNPGAVFTSRYPLDAVPTAYSDLDQRKCVKPLIDVARKG</sequence>
<evidence type="ECO:0000259" key="6">
    <source>
        <dbReference type="Pfam" id="PF00107"/>
    </source>
</evidence>
<dbReference type="InterPro" id="IPR036291">
    <property type="entry name" value="NAD(P)-bd_dom_sf"/>
</dbReference>
<protein>
    <submittedName>
        <fullName evidence="8">IMP dehydrogenase</fullName>
    </submittedName>
</protein>
<dbReference type="SUPFAM" id="SSF51735">
    <property type="entry name" value="NAD(P)-binding Rossmann-fold domains"/>
    <property type="match status" value="1"/>
</dbReference>
<comment type="similarity">
    <text evidence="5">Belongs to the zinc-containing alcohol dehydrogenase family.</text>
</comment>
<dbReference type="AlphaFoldDB" id="A0A2V1K7G4"/>
<dbReference type="Pfam" id="PF00107">
    <property type="entry name" value="ADH_zinc_N"/>
    <property type="match status" value="1"/>
</dbReference>
<dbReference type="InterPro" id="IPR002328">
    <property type="entry name" value="ADH_Zn_CS"/>
</dbReference>
<dbReference type="InterPro" id="IPR013154">
    <property type="entry name" value="ADH-like_N"/>
</dbReference>
<evidence type="ECO:0000259" key="7">
    <source>
        <dbReference type="Pfam" id="PF08240"/>
    </source>
</evidence>
<reference evidence="9" key="1">
    <citation type="submission" date="2018-05" db="EMBL/GenBank/DDBJ databases">
        <authorList>
            <person name="Li Y."/>
        </authorList>
    </citation>
    <scope>NUCLEOTIDE SEQUENCE [LARGE SCALE GENOMIC DNA]</scope>
    <source>
        <strain evidence="9">sk1b4</strain>
    </source>
</reference>
<dbReference type="SUPFAM" id="SSF50129">
    <property type="entry name" value="GroES-like"/>
    <property type="match status" value="1"/>
</dbReference>
<evidence type="ECO:0000313" key="8">
    <source>
        <dbReference type="EMBL" id="PWF26558.1"/>
    </source>
</evidence>
<dbReference type="InterPro" id="IPR011032">
    <property type="entry name" value="GroES-like_sf"/>
</dbReference>
<dbReference type="RefSeq" id="WP_109093631.1">
    <property type="nucleotide sequence ID" value="NZ_QETB01000003.1"/>
</dbReference>
<evidence type="ECO:0000256" key="5">
    <source>
        <dbReference type="RuleBase" id="RU361277"/>
    </source>
</evidence>
<evidence type="ECO:0000313" key="9">
    <source>
        <dbReference type="Proteomes" id="UP000245283"/>
    </source>
</evidence>
<feature type="domain" description="Alcohol dehydrogenase-like N-terminal" evidence="7">
    <location>
        <begin position="26"/>
        <end position="129"/>
    </location>
</feature>
<keyword evidence="3 5" id="KW-0862">Zinc</keyword>
<feature type="domain" description="Alcohol dehydrogenase-like C-terminal" evidence="6">
    <location>
        <begin position="181"/>
        <end position="305"/>
    </location>
</feature>
<dbReference type="PANTHER" id="PTHR42813">
    <property type="entry name" value="ZINC-TYPE ALCOHOL DEHYDROGENASE-LIKE"/>
    <property type="match status" value="1"/>
</dbReference>
<dbReference type="Pfam" id="PF08240">
    <property type="entry name" value="ADH_N"/>
    <property type="match status" value="1"/>
</dbReference>
<comment type="cofactor">
    <cofactor evidence="1 5">
        <name>Zn(2+)</name>
        <dbReference type="ChEBI" id="CHEBI:29105"/>
    </cofactor>
</comment>
<dbReference type="GO" id="GO:0016491">
    <property type="term" value="F:oxidoreductase activity"/>
    <property type="evidence" value="ECO:0007669"/>
    <property type="project" value="UniProtKB-KW"/>
</dbReference>
<keyword evidence="4" id="KW-0560">Oxidoreductase</keyword>
<dbReference type="OrthoDB" id="241504at2"/>
<dbReference type="GO" id="GO:0008270">
    <property type="term" value="F:zinc ion binding"/>
    <property type="evidence" value="ECO:0007669"/>
    <property type="project" value="InterPro"/>
</dbReference>
<comment type="caution">
    <text evidence="8">The sequence shown here is derived from an EMBL/GenBank/DDBJ whole genome shotgun (WGS) entry which is preliminary data.</text>
</comment>